<protein>
    <submittedName>
        <fullName evidence="1">Uncharacterized protein</fullName>
    </submittedName>
</protein>
<gene>
    <name evidence="1" type="ORF">WN55_10875</name>
</gene>
<sequence>MVCRSVNGPKYENWIINSGKITLLAFKIILFGHNQFPDASTKYVLWEKVSLRFTCNEGATGAWNAEKSGILR</sequence>
<keyword evidence="2" id="KW-1185">Reference proteome</keyword>
<proteinExistence type="predicted"/>
<dbReference type="EMBL" id="KQ434842">
    <property type="protein sequence ID" value="KZC08109.1"/>
    <property type="molecule type" value="Genomic_DNA"/>
</dbReference>
<dbReference type="Proteomes" id="UP000076502">
    <property type="component" value="Unassembled WGS sequence"/>
</dbReference>
<name>A0A154P855_DUFNO</name>
<organism evidence="1 2">
    <name type="scientific">Dufourea novaeangliae</name>
    <name type="common">Sweat bee</name>
    <dbReference type="NCBI Taxonomy" id="178035"/>
    <lineage>
        <taxon>Eukaryota</taxon>
        <taxon>Metazoa</taxon>
        <taxon>Ecdysozoa</taxon>
        <taxon>Arthropoda</taxon>
        <taxon>Hexapoda</taxon>
        <taxon>Insecta</taxon>
        <taxon>Pterygota</taxon>
        <taxon>Neoptera</taxon>
        <taxon>Endopterygota</taxon>
        <taxon>Hymenoptera</taxon>
        <taxon>Apocrita</taxon>
        <taxon>Aculeata</taxon>
        <taxon>Apoidea</taxon>
        <taxon>Anthophila</taxon>
        <taxon>Halictidae</taxon>
        <taxon>Rophitinae</taxon>
        <taxon>Dufourea</taxon>
    </lineage>
</organism>
<reference evidence="1 2" key="1">
    <citation type="submission" date="2015-07" db="EMBL/GenBank/DDBJ databases">
        <title>The genome of Dufourea novaeangliae.</title>
        <authorList>
            <person name="Pan H."/>
            <person name="Kapheim K."/>
        </authorList>
    </citation>
    <scope>NUCLEOTIDE SEQUENCE [LARGE SCALE GENOMIC DNA]</scope>
    <source>
        <strain evidence="1">0120121106</strain>
        <tissue evidence="1">Whole body</tissue>
    </source>
</reference>
<accession>A0A154P855</accession>
<evidence type="ECO:0000313" key="2">
    <source>
        <dbReference type="Proteomes" id="UP000076502"/>
    </source>
</evidence>
<evidence type="ECO:0000313" key="1">
    <source>
        <dbReference type="EMBL" id="KZC08109.1"/>
    </source>
</evidence>
<dbReference type="AlphaFoldDB" id="A0A154P855"/>